<proteinExistence type="predicted"/>
<keyword evidence="2" id="KW-1185">Reference proteome</keyword>
<protein>
    <submittedName>
        <fullName evidence="1">Uncharacterized protein</fullName>
    </submittedName>
</protein>
<organism evidence="1 2">
    <name type="scientific">Choanephora cucurbitarum</name>
    <dbReference type="NCBI Taxonomy" id="101091"/>
    <lineage>
        <taxon>Eukaryota</taxon>
        <taxon>Fungi</taxon>
        <taxon>Fungi incertae sedis</taxon>
        <taxon>Mucoromycota</taxon>
        <taxon>Mucoromycotina</taxon>
        <taxon>Mucoromycetes</taxon>
        <taxon>Mucorales</taxon>
        <taxon>Mucorineae</taxon>
        <taxon>Choanephoraceae</taxon>
        <taxon>Choanephoroideae</taxon>
        <taxon>Choanephora</taxon>
    </lineage>
</organism>
<dbReference type="EMBL" id="LUGH01000277">
    <property type="protein sequence ID" value="OBZ86724.1"/>
    <property type="molecule type" value="Genomic_DNA"/>
</dbReference>
<sequence>MKFIIFHPLRSSMLPYNQNVRTIQDTVAYEKRRDAKHVRMKEHLKRHYRQERRWLKQQKGINYTNNCAFENEYGFNAYGSWSSSLKLPKEVSFLQQRQLLHACKSNSILLYVYIREMMQEEVPKRPNRTNPTKSERTVIGLNGQKGFSIRSVPRSFVQIDCVSKWEFFIVTAKQQQQKKKD</sequence>
<name>A0A1C7NH76_9FUNG</name>
<accession>A0A1C7NH76</accession>
<dbReference type="InParanoid" id="A0A1C7NH76"/>
<reference evidence="1 2" key="1">
    <citation type="submission" date="2016-03" db="EMBL/GenBank/DDBJ databases">
        <title>Choanephora cucurbitarum.</title>
        <authorList>
            <person name="Min B."/>
            <person name="Park H."/>
            <person name="Park J.-H."/>
            <person name="Shin H.-D."/>
            <person name="Choi I.-G."/>
        </authorList>
    </citation>
    <scope>NUCLEOTIDE SEQUENCE [LARGE SCALE GENOMIC DNA]</scope>
    <source>
        <strain evidence="1 2">KUS-F28377</strain>
    </source>
</reference>
<dbReference type="Proteomes" id="UP000093000">
    <property type="component" value="Unassembled WGS sequence"/>
</dbReference>
<comment type="caution">
    <text evidence="1">The sequence shown here is derived from an EMBL/GenBank/DDBJ whole genome shotgun (WGS) entry which is preliminary data.</text>
</comment>
<dbReference type="AlphaFoldDB" id="A0A1C7NH76"/>
<evidence type="ECO:0000313" key="2">
    <source>
        <dbReference type="Proteomes" id="UP000093000"/>
    </source>
</evidence>
<gene>
    <name evidence="1" type="ORF">A0J61_05230</name>
</gene>
<evidence type="ECO:0000313" key="1">
    <source>
        <dbReference type="EMBL" id="OBZ86724.1"/>
    </source>
</evidence>